<keyword evidence="2" id="KW-1133">Transmembrane helix</keyword>
<protein>
    <submittedName>
        <fullName evidence="3">Uncharacterized protein</fullName>
    </submittedName>
</protein>
<reference evidence="3" key="2">
    <citation type="submission" date="2020-09" db="EMBL/GenBank/DDBJ databases">
        <authorList>
            <person name="Sun Q."/>
            <person name="Zhou Y."/>
        </authorList>
    </citation>
    <scope>NUCLEOTIDE SEQUENCE</scope>
    <source>
        <strain evidence="3">CGMCC 4.7308</strain>
    </source>
</reference>
<name>A0A917SM58_9ACTN</name>
<feature type="region of interest" description="Disordered" evidence="1">
    <location>
        <begin position="1"/>
        <end position="21"/>
    </location>
</feature>
<reference evidence="3" key="1">
    <citation type="journal article" date="2014" name="Int. J. Syst. Evol. Microbiol.">
        <title>Complete genome sequence of Corynebacterium casei LMG S-19264T (=DSM 44701T), isolated from a smear-ripened cheese.</title>
        <authorList>
            <consortium name="US DOE Joint Genome Institute (JGI-PGF)"/>
            <person name="Walter F."/>
            <person name="Albersmeier A."/>
            <person name="Kalinowski J."/>
            <person name="Ruckert C."/>
        </authorList>
    </citation>
    <scope>NUCLEOTIDE SEQUENCE</scope>
    <source>
        <strain evidence="3">CGMCC 4.7308</strain>
    </source>
</reference>
<evidence type="ECO:0000256" key="1">
    <source>
        <dbReference type="SAM" id="MobiDB-lite"/>
    </source>
</evidence>
<keyword evidence="2" id="KW-0472">Membrane</keyword>
<evidence type="ECO:0000313" key="4">
    <source>
        <dbReference type="Proteomes" id="UP000655208"/>
    </source>
</evidence>
<gene>
    <name evidence="3" type="ORF">GCM10011594_04370</name>
</gene>
<comment type="caution">
    <text evidence="3">The sequence shown here is derived from an EMBL/GenBank/DDBJ whole genome shotgun (WGS) entry which is preliminary data.</text>
</comment>
<dbReference type="AlphaFoldDB" id="A0A917SM58"/>
<feature type="transmembrane region" description="Helical" evidence="2">
    <location>
        <begin position="29"/>
        <end position="50"/>
    </location>
</feature>
<dbReference type="Proteomes" id="UP000655208">
    <property type="component" value="Unassembled WGS sequence"/>
</dbReference>
<dbReference type="EMBL" id="BMNA01000001">
    <property type="protein sequence ID" value="GGL87828.1"/>
    <property type="molecule type" value="Genomic_DNA"/>
</dbReference>
<evidence type="ECO:0000256" key="2">
    <source>
        <dbReference type="SAM" id="Phobius"/>
    </source>
</evidence>
<feature type="region of interest" description="Disordered" evidence="1">
    <location>
        <begin position="50"/>
        <end position="71"/>
    </location>
</feature>
<proteinExistence type="predicted"/>
<keyword evidence="2" id="KW-0812">Transmembrane</keyword>
<keyword evidence="4" id="KW-1185">Reference proteome</keyword>
<accession>A0A917SM58</accession>
<organism evidence="3 4">
    <name type="scientific">Nakamurella endophytica</name>
    <dbReference type="NCBI Taxonomy" id="1748367"/>
    <lineage>
        <taxon>Bacteria</taxon>
        <taxon>Bacillati</taxon>
        <taxon>Actinomycetota</taxon>
        <taxon>Actinomycetes</taxon>
        <taxon>Nakamurellales</taxon>
        <taxon>Nakamurellaceae</taxon>
        <taxon>Nakamurella</taxon>
    </lineage>
</organism>
<evidence type="ECO:0000313" key="3">
    <source>
        <dbReference type="EMBL" id="GGL87828.1"/>
    </source>
</evidence>
<dbReference type="RefSeq" id="WP_188939831.1">
    <property type="nucleotide sequence ID" value="NZ_BMNA01000001.1"/>
</dbReference>
<sequence>MFTTTSPARRPSTDVEPGRLPRTSSIRRLAAGAGMVLLFGGFGVAVAAPAQAATPAPSPTQQAGATATDSSDMSYCWSTVWQPDVDYSSCPDVAEKG</sequence>
<feature type="compositionally biased region" description="Low complexity" evidence="1">
    <location>
        <begin position="50"/>
        <end position="67"/>
    </location>
</feature>